<evidence type="ECO:0000313" key="1">
    <source>
        <dbReference type="EMBL" id="RZF32724.1"/>
    </source>
</evidence>
<reference evidence="1 2" key="1">
    <citation type="journal article" date="2017" name="Gigascience">
        <title>Genome sequence of the small brown planthopper, Laodelphax striatellus.</title>
        <authorList>
            <person name="Zhu J."/>
            <person name="Jiang F."/>
            <person name="Wang X."/>
            <person name="Yang P."/>
            <person name="Bao Y."/>
            <person name="Zhao W."/>
            <person name="Wang W."/>
            <person name="Lu H."/>
            <person name="Wang Q."/>
            <person name="Cui N."/>
            <person name="Li J."/>
            <person name="Chen X."/>
            <person name="Luo L."/>
            <person name="Yu J."/>
            <person name="Kang L."/>
            <person name="Cui F."/>
        </authorList>
    </citation>
    <scope>NUCLEOTIDE SEQUENCE [LARGE SCALE GENOMIC DNA]</scope>
    <source>
        <strain evidence="1">Lst14</strain>
    </source>
</reference>
<dbReference type="AlphaFoldDB" id="A0A482WGV2"/>
<keyword evidence="2" id="KW-1185">Reference proteome</keyword>
<proteinExistence type="predicted"/>
<organism evidence="1 2">
    <name type="scientific">Laodelphax striatellus</name>
    <name type="common">Small brown planthopper</name>
    <name type="synonym">Delphax striatella</name>
    <dbReference type="NCBI Taxonomy" id="195883"/>
    <lineage>
        <taxon>Eukaryota</taxon>
        <taxon>Metazoa</taxon>
        <taxon>Ecdysozoa</taxon>
        <taxon>Arthropoda</taxon>
        <taxon>Hexapoda</taxon>
        <taxon>Insecta</taxon>
        <taxon>Pterygota</taxon>
        <taxon>Neoptera</taxon>
        <taxon>Paraneoptera</taxon>
        <taxon>Hemiptera</taxon>
        <taxon>Auchenorrhyncha</taxon>
        <taxon>Fulgoroidea</taxon>
        <taxon>Delphacidae</taxon>
        <taxon>Criomorphinae</taxon>
        <taxon>Laodelphax</taxon>
    </lineage>
</organism>
<dbReference type="InParanoid" id="A0A482WGV2"/>
<protein>
    <submittedName>
        <fullName evidence="1">Uncharacterized protein</fullName>
    </submittedName>
</protein>
<comment type="caution">
    <text evidence="1">The sequence shown here is derived from an EMBL/GenBank/DDBJ whole genome shotgun (WGS) entry which is preliminary data.</text>
</comment>
<gene>
    <name evidence="1" type="ORF">LSTR_LSTR005917</name>
</gene>
<dbReference type="Proteomes" id="UP000291343">
    <property type="component" value="Unassembled WGS sequence"/>
</dbReference>
<name>A0A482WGV2_LAOST</name>
<dbReference type="SMR" id="A0A482WGV2"/>
<evidence type="ECO:0000313" key="2">
    <source>
        <dbReference type="Proteomes" id="UP000291343"/>
    </source>
</evidence>
<dbReference type="EMBL" id="QKKF02036096">
    <property type="protein sequence ID" value="RZF32724.1"/>
    <property type="molecule type" value="Genomic_DNA"/>
</dbReference>
<sequence>MSANGQHTAFNFKPQRAKSLNDVTELTENALLDRKLSLGAVLENLFQHYERNNGKLQGEFNYKELTPKSFRVSPAREEIGNPGNTGVARIMSTPAHAGHMPLSRTAWQSQRKSNQRFRFSTLLSLANQELELFPALNQSHATPPIQPTSKT</sequence>
<accession>A0A482WGV2</accession>